<dbReference type="CDD" id="cd06821">
    <property type="entry name" value="PLPDE_III_D-TA"/>
    <property type="match status" value="1"/>
</dbReference>
<sequence>MDTENWYELKDTDQLVTPCLLVYPDRISKNIERMVEIAGTPSRLRPHIKTHKTAEIIQMQMDKGINQFKCATIAEAELLGNCKAPDVLLAMQPVGFNIVRLFNLIETFPETRFSALVDCMEIREQLEQEARKRHIKLGIYLDLNTGMNRTGIIPGNKALELYRSIWGSENLEAEGLHAYDGHIRNTDFEERRTVCKKAFEPVQKLKEDIEREGMSVKFIIAGGSPSFPVHALNEEVITSPGTTLLWDARYESLFPEMKMLTAAVLCSRVISRPAPNVICLDLGHKALAPEMPFPRVELLDIDNCRQISQSEEHLVLECSDPEQFQIGDVVYAIPMHICPTVAKYRQLITVSKGKVTGSWKVAARDHQLTI</sequence>
<dbReference type="SUPFAM" id="SSF51419">
    <property type="entry name" value="PLP-binding barrel"/>
    <property type="match status" value="1"/>
</dbReference>
<dbReference type="AlphaFoldDB" id="A0AAE3MIH0"/>
<comment type="similarity">
    <text evidence="1">Belongs to the DSD1 family.</text>
</comment>
<dbReference type="PANTHER" id="PTHR28004">
    <property type="entry name" value="ZGC:162816-RELATED"/>
    <property type="match status" value="1"/>
</dbReference>
<name>A0AAE3MIH0_9FLAO</name>
<dbReference type="InterPro" id="IPR001608">
    <property type="entry name" value="Ala_racemase_N"/>
</dbReference>
<dbReference type="InterPro" id="IPR029066">
    <property type="entry name" value="PLP-binding_barrel"/>
</dbReference>
<dbReference type="Gene3D" id="2.40.37.20">
    <property type="entry name" value="D-serine dehydratase-like domain"/>
    <property type="match status" value="1"/>
</dbReference>
<dbReference type="Gene3D" id="3.20.20.10">
    <property type="entry name" value="Alanine racemase"/>
    <property type="match status" value="1"/>
</dbReference>
<evidence type="ECO:0000259" key="3">
    <source>
        <dbReference type="SMART" id="SM01119"/>
    </source>
</evidence>
<accession>A0AAE3MIH0</accession>
<organism evidence="4 5">
    <name type="scientific">Lentiprolixibacter aurantiacus</name>
    <dbReference type="NCBI Taxonomy" id="2993939"/>
    <lineage>
        <taxon>Bacteria</taxon>
        <taxon>Pseudomonadati</taxon>
        <taxon>Bacteroidota</taxon>
        <taxon>Flavobacteriia</taxon>
        <taxon>Flavobacteriales</taxon>
        <taxon>Flavobacteriaceae</taxon>
        <taxon>Lentiprolixibacter</taxon>
    </lineage>
</organism>
<dbReference type="PANTHER" id="PTHR28004:SF2">
    <property type="entry name" value="D-SERINE DEHYDRATASE"/>
    <property type="match status" value="1"/>
</dbReference>
<dbReference type="EMBL" id="JAPFQP010000001">
    <property type="protein sequence ID" value="MCX2718188.1"/>
    <property type="molecule type" value="Genomic_DNA"/>
</dbReference>
<gene>
    <name evidence="4" type="ORF">OO016_01120</name>
</gene>
<dbReference type="RefSeq" id="WP_266010182.1">
    <property type="nucleotide sequence ID" value="NZ_JAPFQP010000001.1"/>
</dbReference>
<dbReference type="GO" id="GO:0036088">
    <property type="term" value="P:D-serine catabolic process"/>
    <property type="evidence" value="ECO:0007669"/>
    <property type="project" value="TreeGrafter"/>
</dbReference>
<evidence type="ECO:0000256" key="2">
    <source>
        <dbReference type="ARBA" id="ARBA00023239"/>
    </source>
</evidence>
<dbReference type="InterPro" id="IPR042208">
    <property type="entry name" value="D-ser_dehydrat-like_sf"/>
</dbReference>
<dbReference type="InterPro" id="IPR026956">
    <property type="entry name" value="D-ser_dehydrat-like_dom"/>
</dbReference>
<reference evidence="4" key="1">
    <citation type="submission" date="2022-11" db="EMBL/GenBank/DDBJ databases">
        <title>The characterization of three novel Bacteroidetes species and genomic analysis of their roles in tidal elemental geochemical cycles.</title>
        <authorList>
            <person name="Ma K.-J."/>
        </authorList>
    </citation>
    <scope>NUCLEOTIDE SEQUENCE</scope>
    <source>
        <strain evidence="4">M415</strain>
    </source>
</reference>
<proteinExistence type="inferred from homology"/>
<dbReference type="Pfam" id="PF14031">
    <property type="entry name" value="D-ser_dehydrat"/>
    <property type="match status" value="1"/>
</dbReference>
<feature type="domain" description="D-serine dehydratase-like" evidence="3">
    <location>
        <begin position="262"/>
        <end position="351"/>
    </location>
</feature>
<dbReference type="InterPro" id="IPR051466">
    <property type="entry name" value="D-amino_acid_metab_enzyme"/>
</dbReference>
<evidence type="ECO:0000256" key="1">
    <source>
        <dbReference type="ARBA" id="ARBA00005323"/>
    </source>
</evidence>
<dbReference type="SMART" id="SM01119">
    <property type="entry name" value="D-ser_dehydrat"/>
    <property type="match status" value="1"/>
</dbReference>
<comment type="caution">
    <text evidence="4">The sequence shown here is derived from an EMBL/GenBank/DDBJ whole genome shotgun (WGS) entry which is preliminary data.</text>
</comment>
<evidence type="ECO:0000313" key="5">
    <source>
        <dbReference type="Proteomes" id="UP001207116"/>
    </source>
</evidence>
<evidence type="ECO:0000313" key="4">
    <source>
        <dbReference type="EMBL" id="MCX2718188.1"/>
    </source>
</evidence>
<dbReference type="Proteomes" id="UP001207116">
    <property type="component" value="Unassembled WGS sequence"/>
</dbReference>
<dbReference type="GO" id="GO:0008721">
    <property type="term" value="F:D-serine ammonia-lyase activity"/>
    <property type="evidence" value="ECO:0007669"/>
    <property type="project" value="TreeGrafter"/>
</dbReference>
<protein>
    <submittedName>
        <fullName evidence="4">D-TA family PLP-dependent enzyme</fullName>
    </submittedName>
</protein>
<keyword evidence="5" id="KW-1185">Reference proteome</keyword>
<dbReference type="Pfam" id="PF01168">
    <property type="entry name" value="Ala_racemase_N"/>
    <property type="match status" value="1"/>
</dbReference>
<keyword evidence="2" id="KW-0456">Lyase</keyword>